<comment type="function">
    <text evidence="19">Acyl-CoA synthetase required for both the import of long chain fatty acids (LCFAs) (C14-C18) and the activation very long chain fatty acids (VLCFAs) (C20-C26) by esterification of the fatty acids into metabolically active CoA-thioesters for subsequent degradation or incorporation into phospholipids. The transport and fatty acyl-CoA synthetase activities are genetically separable and are thus independent activities. Esterifies VLCFAs in the peroxisome matrix. The VLCFAs are actively transported into peroxisomes by a PXA1-PXA2 heterodimeric transporter in the peroxisomal membrane.</text>
</comment>
<dbReference type="GO" id="GO:0005789">
    <property type="term" value="C:endoplasmic reticulum membrane"/>
    <property type="evidence" value="ECO:0007669"/>
    <property type="project" value="TreeGrafter"/>
</dbReference>
<dbReference type="InterPro" id="IPR042099">
    <property type="entry name" value="ANL_N_sf"/>
</dbReference>
<accession>A0A3B0JL67</accession>
<dbReference type="GO" id="GO:0005524">
    <property type="term" value="F:ATP binding"/>
    <property type="evidence" value="ECO:0007669"/>
    <property type="project" value="UniProtKB-KW"/>
</dbReference>
<dbReference type="EMBL" id="OUUW01000001">
    <property type="protein sequence ID" value="SPP73391.1"/>
    <property type="molecule type" value="Genomic_DNA"/>
</dbReference>
<dbReference type="OrthoDB" id="288590at2759"/>
<evidence type="ECO:0000256" key="10">
    <source>
        <dbReference type="ARBA" id="ARBA00022989"/>
    </source>
</evidence>
<dbReference type="GO" id="GO:0044539">
    <property type="term" value="P:long-chain fatty acid import into cell"/>
    <property type="evidence" value="ECO:0007669"/>
    <property type="project" value="TreeGrafter"/>
</dbReference>
<evidence type="ECO:0000256" key="8">
    <source>
        <dbReference type="ARBA" id="ARBA00022832"/>
    </source>
</evidence>
<evidence type="ECO:0000256" key="13">
    <source>
        <dbReference type="ARBA" id="ARBA00023140"/>
    </source>
</evidence>
<evidence type="ECO:0000256" key="20">
    <source>
        <dbReference type="ARBA" id="ARBA00068795"/>
    </source>
</evidence>
<evidence type="ECO:0000256" key="21">
    <source>
        <dbReference type="ARBA" id="ARBA00078285"/>
    </source>
</evidence>
<dbReference type="InterPro" id="IPR045851">
    <property type="entry name" value="AMP-bd_C_sf"/>
</dbReference>
<keyword evidence="4" id="KW-1003">Cell membrane</keyword>
<keyword evidence="8" id="KW-0443">Lipid metabolism</keyword>
<comment type="subcellular location">
    <subcellularLocation>
        <location evidence="1">Cell membrane</location>
        <topology evidence="1">Multi-pass membrane protein</topology>
    </subcellularLocation>
    <subcellularLocation>
        <location evidence="17">Peroxisome membrane</location>
    </subcellularLocation>
</comment>
<proteinExistence type="inferred from homology"/>
<dbReference type="InterPro" id="IPR000873">
    <property type="entry name" value="AMP-dep_synth/lig_dom"/>
</dbReference>
<keyword evidence="11" id="KW-0445">Lipid transport</keyword>
<evidence type="ECO:0000256" key="9">
    <source>
        <dbReference type="ARBA" id="ARBA00022840"/>
    </source>
</evidence>
<evidence type="ECO:0000256" key="18">
    <source>
        <dbReference type="ARBA" id="ARBA00048666"/>
    </source>
</evidence>
<evidence type="ECO:0000256" key="6">
    <source>
        <dbReference type="ARBA" id="ARBA00022692"/>
    </source>
</evidence>
<dbReference type="SUPFAM" id="SSF56801">
    <property type="entry name" value="Acetyl-CoA synthetase-like"/>
    <property type="match status" value="1"/>
</dbReference>
<evidence type="ECO:0000259" key="22">
    <source>
        <dbReference type="Pfam" id="PF00501"/>
    </source>
</evidence>
<gene>
    <name evidence="24" type="ORF">DGUA_6G000867</name>
</gene>
<dbReference type="Gene3D" id="3.40.50.12780">
    <property type="entry name" value="N-terminal domain of ligase-like"/>
    <property type="match status" value="1"/>
</dbReference>
<comment type="catalytic activity">
    <reaction evidence="15">
        <text>a very long-chain fatty acid + ATP + CoA = a very long-chain fatty acyl-CoA + AMP + diphosphate</text>
        <dbReference type="Rhea" id="RHEA:54536"/>
        <dbReference type="ChEBI" id="CHEBI:30616"/>
        <dbReference type="ChEBI" id="CHEBI:33019"/>
        <dbReference type="ChEBI" id="CHEBI:57287"/>
        <dbReference type="ChEBI" id="CHEBI:58950"/>
        <dbReference type="ChEBI" id="CHEBI:138261"/>
        <dbReference type="ChEBI" id="CHEBI:456215"/>
    </reaction>
    <physiologicalReaction direction="left-to-right" evidence="15">
        <dbReference type="Rhea" id="RHEA:54537"/>
    </physiologicalReaction>
</comment>
<dbReference type="EC" id="6.2.1.3" evidence="14"/>
<evidence type="ECO:0000313" key="24">
    <source>
        <dbReference type="EMBL" id="SPP73391.1"/>
    </source>
</evidence>
<evidence type="ECO:0000256" key="15">
    <source>
        <dbReference type="ARBA" id="ARBA00036527"/>
    </source>
</evidence>
<keyword evidence="9" id="KW-0067">ATP-binding</keyword>
<protein>
    <recommendedName>
        <fullName evidence="20">Very long-chain fatty acid transport protein</fullName>
        <ecNumber evidence="14">6.2.1.3</ecNumber>
    </recommendedName>
    <alternativeName>
        <fullName evidence="16">Long-chain-fatty-acid--CoA ligase</fullName>
    </alternativeName>
    <alternativeName>
        <fullName evidence="21">Very-long-chain acyl-CoA synthetase</fullName>
    </alternativeName>
</protein>
<dbReference type="FunFam" id="3.30.300.30:FF:000002">
    <property type="entry name" value="Long-chain fatty acid transport protein 1"/>
    <property type="match status" value="1"/>
</dbReference>
<name>A0A3B0JL67_DROGU</name>
<evidence type="ECO:0000313" key="25">
    <source>
        <dbReference type="Proteomes" id="UP000268350"/>
    </source>
</evidence>
<keyword evidence="13" id="KW-0576">Peroxisome</keyword>
<comment type="catalytic activity">
    <reaction evidence="18">
        <text>tetracosanoate + ATP + CoA = tetracosanoyl-CoA + AMP + diphosphate</text>
        <dbReference type="Rhea" id="RHEA:33639"/>
        <dbReference type="ChEBI" id="CHEBI:30616"/>
        <dbReference type="ChEBI" id="CHEBI:31014"/>
        <dbReference type="ChEBI" id="CHEBI:33019"/>
        <dbReference type="ChEBI" id="CHEBI:57287"/>
        <dbReference type="ChEBI" id="CHEBI:65052"/>
        <dbReference type="ChEBI" id="CHEBI:456215"/>
    </reaction>
    <physiologicalReaction direction="left-to-right" evidence="18">
        <dbReference type="Rhea" id="RHEA:33640"/>
    </physiologicalReaction>
</comment>
<dbReference type="Pfam" id="PF00501">
    <property type="entry name" value="AMP-binding"/>
    <property type="match status" value="1"/>
</dbReference>
<feature type="domain" description="AMP-dependent synthetase/ligase" evidence="22">
    <location>
        <begin position="2"/>
        <end position="342"/>
    </location>
</feature>
<dbReference type="Proteomes" id="UP000268350">
    <property type="component" value="Unassembled WGS sequence"/>
</dbReference>
<keyword evidence="3" id="KW-0813">Transport</keyword>
<comment type="similarity">
    <text evidence="2">Belongs to the ATP-dependent AMP-binding enzyme family.</text>
</comment>
<keyword evidence="8" id="KW-0276">Fatty acid metabolism</keyword>
<dbReference type="FunFam" id="3.40.50.12780:FF:000019">
    <property type="entry name" value="Long-chain fatty acid transporter"/>
    <property type="match status" value="1"/>
</dbReference>
<dbReference type="PANTHER" id="PTHR43107:SF15">
    <property type="entry name" value="FATTY ACID TRANSPORT PROTEIN 3, ISOFORM A"/>
    <property type="match status" value="1"/>
</dbReference>
<reference evidence="25" key="1">
    <citation type="submission" date="2018-01" db="EMBL/GenBank/DDBJ databases">
        <authorList>
            <person name="Alioto T."/>
            <person name="Alioto T."/>
        </authorList>
    </citation>
    <scope>NUCLEOTIDE SEQUENCE [LARGE SCALE GENOMIC DNA]</scope>
</reference>
<evidence type="ECO:0000256" key="3">
    <source>
        <dbReference type="ARBA" id="ARBA00022448"/>
    </source>
</evidence>
<evidence type="ECO:0000256" key="7">
    <source>
        <dbReference type="ARBA" id="ARBA00022741"/>
    </source>
</evidence>
<keyword evidence="10" id="KW-1133">Transmembrane helix</keyword>
<dbReference type="Gene3D" id="3.30.300.30">
    <property type="match status" value="1"/>
</dbReference>
<evidence type="ECO:0000256" key="1">
    <source>
        <dbReference type="ARBA" id="ARBA00004651"/>
    </source>
</evidence>
<evidence type="ECO:0000256" key="12">
    <source>
        <dbReference type="ARBA" id="ARBA00023136"/>
    </source>
</evidence>
<dbReference type="GO" id="GO:0005324">
    <property type="term" value="F:long-chain fatty acid transmembrane transporter activity"/>
    <property type="evidence" value="ECO:0007669"/>
    <property type="project" value="TreeGrafter"/>
</dbReference>
<evidence type="ECO:0000256" key="19">
    <source>
        <dbReference type="ARBA" id="ARBA00060276"/>
    </source>
</evidence>
<evidence type="ECO:0000259" key="23">
    <source>
        <dbReference type="Pfam" id="PF13193"/>
    </source>
</evidence>
<keyword evidence="12" id="KW-0472">Membrane</keyword>
<organism evidence="24 25">
    <name type="scientific">Drosophila guanche</name>
    <name type="common">Fruit fly</name>
    <dbReference type="NCBI Taxonomy" id="7266"/>
    <lineage>
        <taxon>Eukaryota</taxon>
        <taxon>Metazoa</taxon>
        <taxon>Ecdysozoa</taxon>
        <taxon>Arthropoda</taxon>
        <taxon>Hexapoda</taxon>
        <taxon>Insecta</taxon>
        <taxon>Pterygota</taxon>
        <taxon>Neoptera</taxon>
        <taxon>Endopterygota</taxon>
        <taxon>Diptera</taxon>
        <taxon>Brachycera</taxon>
        <taxon>Muscomorpha</taxon>
        <taxon>Ephydroidea</taxon>
        <taxon>Drosophilidae</taxon>
        <taxon>Drosophila</taxon>
        <taxon>Sophophora</taxon>
    </lineage>
</organism>
<evidence type="ECO:0000256" key="16">
    <source>
        <dbReference type="ARBA" id="ARBA00041297"/>
    </source>
</evidence>
<dbReference type="AlphaFoldDB" id="A0A3B0JL67"/>
<feature type="domain" description="AMP-binding enzyme C-terminal" evidence="23">
    <location>
        <begin position="432"/>
        <end position="507"/>
    </location>
</feature>
<dbReference type="GO" id="GO:0005778">
    <property type="term" value="C:peroxisomal membrane"/>
    <property type="evidence" value="ECO:0007669"/>
    <property type="project" value="UniProtKB-SubCell"/>
</dbReference>
<evidence type="ECO:0000256" key="11">
    <source>
        <dbReference type="ARBA" id="ARBA00023055"/>
    </source>
</evidence>
<keyword evidence="7" id="KW-0547">Nucleotide-binding</keyword>
<keyword evidence="5" id="KW-0436">Ligase</keyword>
<keyword evidence="6" id="KW-0812">Transmembrane</keyword>
<dbReference type="PANTHER" id="PTHR43107">
    <property type="entry name" value="LONG-CHAIN FATTY ACID TRANSPORT PROTEIN"/>
    <property type="match status" value="1"/>
</dbReference>
<dbReference type="GO" id="GO:0004467">
    <property type="term" value="F:long-chain fatty acid-CoA ligase activity"/>
    <property type="evidence" value="ECO:0007669"/>
    <property type="project" value="UniProtKB-EC"/>
</dbReference>
<evidence type="ECO:0000256" key="17">
    <source>
        <dbReference type="ARBA" id="ARBA00046271"/>
    </source>
</evidence>
<evidence type="ECO:0000256" key="2">
    <source>
        <dbReference type="ARBA" id="ARBA00006432"/>
    </source>
</evidence>
<dbReference type="Pfam" id="PF13193">
    <property type="entry name" value="AMP-binding_C"/>
    <property type="match status" value="1"/>
</dbReference>
<evidence type="ECO:0000256" key="5">
    <source>
        <dbReference type="ARBA" id="ARBA00022598"/>
    </source>
</evidence>
<evidence type="ECO:0000256" key="4">
    <source>
        <dbReference type="ARBA" id="ARBA00022475"/>
    </source>
</evidence>
<keyword evidence="25" id="KW-1185">Reference proteome</keyword>
<dbReference type="InterPro" id="IPR020845">
    <property type="entry name" value="AMP-binding_CS"/>
</dbReference>
<dbReference type="GO" id="GO:0005886">
    <property type="term" value="C:plasma membrane"/>
    <property type="evidence" value="ECO:0007669"/>
    <property type="project" value="UniProtKB-SubCell"/>
</dbReference>
<sequence length="554" mass="61694">MDNQAITYAEALLLSQKVAGFFSRQGLQRGDCVALLMETRLEYPCIWMGLSQLGVITALINSNLRGESLLHSIKVANAKAFIFGSELMDVLQSLIENEQLPCIPVYQYTDKELRSVPGHELLPGAVDLSAALTTQQALALPPSCAAEEARSKLLYVYTSGTTGLPKAAVITNLRFLFMAAGTFYMLRLKRDDVVYNPLPLYHTAGGIVGVGMALLNGSTVVLRKKFSAKNFWLDCSRHDCTVAQYIGELCRYLLATPYNPEQQHHRLRLMYGNGLRPQIWPQFVRRFAVPNIGEIYGATEGNSNLINITNRVGAIGFVPIYGQKIYPVQVLRCDEETGELLKDPRGHCIRCRPGEAGLLVGKVNPRRAVSAFHGYADKGDSEQKLLRNVFARGDVFFNSGDMVVCDILGYFYFKDRTGDTFRWRGENVATQEVEAIITNCVGLEDCVVYGVQIPHVEGKAGMAAIVDPERKVDMDYLSIVLRGSLPPYARPLFIRLLDEIPRTATFKLKKRELANEGYDLTSLADPIYYLNRDGVYRQLSSEQYRSLQTGTAGL</sequence>
<evidence type="ECO:0000256" key="14">
    <source>
        <dbReference type="ARBA" id="ARBA00026121"/>
    </source>
</evidence>
<dbReference type="PROSITE" id="PS00455">
    <property type="entry name" value="AMP_BINDING"/>
    <property type="match status" value="1"/>
</dbReference>
<dbReference type="InterPro" id="IPR025110">
    <property type="entry name" value="AMP-bd_C"/>
</dbReference>